<dbReference type="PANTHER" id="PTHR30563:SF0">
    <property type="entry name" value="DNA RECOMBINATION PROTEIN RMUC"/>
    <property type="match status" value="1"/>
</dbReference>
<evidence type="ECO:0000313" key="8">
    <source>
        <dbReference type="Proteomes" id="UP000033385"/>
    </source>
</evidence>
<dbReference type="Pfam" id="PF02646">
    <property type="entry name" value="RmuC"/>
    <property type="match status" value="1"/>
</dbReference>
<evidence type="ECO:0000256" key="1">
    <source>
        <dbReference type="ARBA" id="ARBA00003416"/>
    </source>
</evidence>
<proteinExistence type="inferred from homology"/>
<dbReference type="AlphaFoldDB" id="A0A0F3NK43"/>
<keyword evidence="4 6" id="KW-0175">Coiled coil</keyword>
<evidence type="ECO:0000256" key="3">
    <source>
        <dbReference type="ARBA" id="ARBA00021840"/>
    </source>
</evidence>
<dbReference type="PANTHER" id="PTHR30563">
    <property type="entry name" value="DNA RECOMBINATION PROTEIN RMUC"/>
    <property type="match status" value="1"/>
</dbReference>
<evidence type="ECO:0000256" key="4">
    <source>
        <dbReference type="ARBA" id="ARBA00023054"/>
    </source>
</evidence>
<comment type="caution">
    <text evidence="7">The sequence shown here is derived from an EMBL/GenBank/DDBJ whole genome shotgun (WGS) entry which is preliminary data.</text>
</comment>
<comment type="similarity">
    <text evidence="2">Belongs to the RmuC family.</text>
</comment>
<evidence type="ECO:0000256" key="6">
    <source>
        <dbReference type="SAM" id="Coils"/>
    </source>
</evidence>
<reference evidence="7 8" key="1">
    <citation type="submission" date="2015-01" db="EMBL/GenBank/DDBJ databases">
        <title>Genome Sequencing of Rickettsiales.</title>
        <authorList>
            <person name="Daugherty S.C."/>
            <person name="Su Q."/>
            <person name="Abolude K."/>
            <person name="Beier-Sexton M."/>
            <person name="Carlyon J.A."/>
            <person name="Carter R."/>
            <person name="Day N.P."/>
            <person name="Dumler S.J."/>
            <person name="Dyachenko V."/>
            <person name="Godinez A."/>
            <person name="Kurtti T.J."/>
            <person name="Lichay M."/>
            <person name="Mullins K.E."/>
            <person name="Ott S."/>
            <person name="Pappas-Brown V."/>
            <person name="Paris D.H."/>
            <person name="Patel P."/>
            <person name="Richards A.L."/>
            <person name="Sadzewicz L."/>
            <person name="Sears K."/>
            <person name="Seidman D."/>
            <person name="Sengamalay N."/>
            <person name="Stenos J."/>
            <person name="Tallon L.J."/>
            <person name="Vincent G."/>
            <person name="Fraser C.M."/>
            <person name="Munderloh U."/>
            <person name="Dunning-Hotopp J.C."/>
        </authorList>
    </citation>
    <scope>NUCLEOTIDE SEQUENCE [LARGE SCALE GENOMIC DNA]</scope>
    <source>
        <strain evidence="7 8">ApNP</strain>
    </source>
</reference>
<dbReference type="Proteomes" id="UP000033385">
    <property type="component" value="Unassembled WGS sequence"/>
</dbReference>
<accession>A0A0F3NK43</accession>
<gene>
    <name evidence="7" type="ORF">APHNP_1625</name>
</gene>
<sequence length="447" mass="51257">MRLIYDSEYNLADRICYGVEAICVFFITYFISTKGRVAERSYYDVVIEKAGLEERLRENLEENAGLKQKIQNLHLELQEARDKALVLDIEKKNLERTNMQFDAFLKSVDEQTKLHFENLANKIFDEKMNKFSKMSREGLHYLLEPVKENMQILKKELEEAFVRQGKEQFSLKNEIQRIVLANERITLQAENLASALKGNNKLQGSWGEVILEKVLEDSGLRRDQDYKMHSAGMSLTGITGGKQYPDVVVLLPEDKHIVVDSKVSLVHYERYCSEKQDENLRLAHLKQFVHSVRSHVNDLAGKRYTDIDSLNAPDFVLMFIPIESAYFLMVRADTELHGYAWCKKVVIVCPSTLLATLRTIESLWRLEKQNRNTLEIARQGGALYDKIAGFIQDMQKLGKQLDVAGCVYRDAMKKLSEGHGNILSRTKNLKNLGVKASKSLEIEAVDG</sequence>
<name>A0A0F3NK43_ANAPH</name>
<evidence type="ECO:0000256" key="5">
    <source>
        <dbReference type="ARBA" id="ARBA00023172"/>
    </source>
</evidence>
<keyword evidence="5" id="KW-0233">DNA recombination</keyword>
<comment type="function">
    <text evidence="1">Involved in DNA recombination.</text>
</comment>
<dbReference type="EMBL" id="LANW01000001">
    <property type="protein sequence ID" value="KJV67274.1"/>
    <property type="molecule type" value="Genomic_DNA"/>
</dbReference>
<dbReference type="InterPro" id="IPR003798">
    <property type="entry name" value="DNA_recombination_RmuC"/>
</dbReference>
<feature type="coiled-coil region" evidence="6">
    <location>
        <begin position="49"/>
        <end position="97"/>
    </location>
</feature>
<evidence type="ECO:0000256" key="2">
    <source>
        <dbReference type="ARBA" id="ARBA00009840"/>
    </source>
</evidence>
<protein>
    <recommendedName>
        <fullName evidence="3">DNA recombination protein RmuC homolog</fullName>
    </recommendedName>
</protein>
<dbReference type="GO" id="GO:0006310">
    <property type="term" value="P:DNA recombination"/>
    <property type="evidence" value="ECO:0007669"/>
    <property type="project" value="UniProtKB-KW"/>
</dbReference>
<evidence type="ECO:0000313" key="7">
    <source>
        <dbReference type="EMBL" id="KJV67274.1"/>
    </source>
</evidence>
<organism evidence="7 8">
    <name type="scientific">Anaplasma phagocytophilum str. ApNP</name>
    <dbReference type="NCBI Taxonomy" id="1359153"/>
    <lineage>
        <taxon>Bacteria</taxon>
        <taxon>Pseudomonadati</taxon>
        <taxon>Pseudomonadota</taxon>
        <taxon>Alphaproteobacteria</taxon>
        <taxon>Rickettsiales</taxon>
        <taxon>Anaplasmataceae</taxon>
        <taxon>Anaplasma</taxon>
        <taxon>phagocytophilum group</taxon>
    </lineage>
</organism>
<dbReference type="PATRIC" id="fig|1359153.3.peg.1661"/>